<evidence type="ECO:0000313" key="1">
    <source>
        <dbReference type="EMBL" id="WMU95598.1"/>
    </source>
</evidence>
<accession>A0AA51U7R6</accession>
<sequence length="39" mass="4483">MIILYMMVLSVVTPFLLLVASEIDDKIFDKKLAKVNQNK</sequence>
<dbReference type="EMBL" id="OQ845957">
    <property type="protein sequence ID" value="WMU95598.1"/>
    <property type="molecule type" value="Genomic_DNA"/>
</dbReference>
<proteinExistence type="predicted"/>
<name>A0AA51U7R6_9CAUD</name>
<evidence type="ECO:0000313" key="2">
    <source>
        <dbReference type="Proteomes" id="UP001268809"/>
    </source>
</evidence>
<organism evidence="1 2">
    <name type="scientific">Escherichia phage pEC-M719-6WT.1</name>
    <dbReference type="NCBI Taxonomy" id="3056220"/>
    <lineage>
        <taxon>Viruses</taxon>
        <taxon>Duplodnaviria</taxon>
        <taxon>Heunggongvirae</taxon>
        <taxon>Uroviricota</taxon>
        <taxon>Caudoviricetes</taxon>
        <taxon>Andersonviridae</taxon>
        <taxon>Ounavirinae</taxon>
        <taxon>Mooglevirus</taxon>
        <taxon>Mooglevirus M7196WT1</taxon>
    </lineage>
</organism>
<dbReference type="Proteomes" id="UP001268809">
    <property type="component" value="Segment"/>
</dbReference>
<keyword evidence="2" id="KW-1185">Reference proteome</keyword>
<reference evidence="1 2" key="1">
    <citation type="submission" date="2023-04" db="EMBL/GenBank/DDBJ databases">
        <authorList>
            <person name="Wang C."/>
            <person name="Guo Z."/>
            <person name="Wang M."/>
            <person name="Wang X."/>
            <person name="Ji F."/>
            <person name="Zhao J."/>
            <person name="Zeng J."/>
            <person name="Zuo J."/>
        </authorList>
    </citation>
    <scope>NUCLEOTIDE SEQUENCE [LARGE SCALE GENOMIC DNA]</scope>
</reference>
<protein>
    <submittedName>
        <fullName evidence="1">Uncharacterized protein</fullName>
    </submittedName>
</protein>